<dbReference type="PANTHER" id="PTHR47926">
    <property type="entry name" value="PENTATRICOPEPTIDE REPEAT-CONTAINING PROTEIN"/>
    <property type="match status" value="1"/>
</dbReference>
<dbReference type="InterPro" id="IPR011990">
    <property type="entry name" value="TPR-like_helical_dom_sf"/>
</dbReference>
<dbReference type="Proteomes" id="UP000607653">
    <property type="component" value="Unassembled WGS sequence"/>
</dbReference>
<evidence type="ECO:0008006" key="3">
    <source>
        <dbReference type="Google" id="ProtNLM"/>
    </source>
</evidence>
<dbReference type="EMBL" id="DUZY01000002">
    <property type="protein sequence ID" value="DAD28230.1"/>
    <property type="molecule type" value="Genomic_DNA"/>
</dbReference>
<accession>A0A822Y6U3</accession>
<dbReference type="Gene3D" id="1.25.40.10">
    <property type="entry name" value="Tetratricopeptide repeat domain"/>
    <property type="match status" value="1"/>
</dbReference>
<sequence length="225" mass="26002">MIKSSQISDTYSPSRLAELYAISDHGSLKYVEKVLNSVEEPYPFIWNVVIRENLMKQNPLKAILLYNQMLIVPDIAHYGCMVDLFGHAGLFNRIEETIRIMPMKPDAVMWKTLLGACRIHKNLEMGEQSGLKLIELAPDEHASYVLLSSIYAMADKWDKVHEMRKLMWKRGIIMPPGSSSIELDGVVYEFFVGDTTHSRKKEIYKMLGEMGERFKNVCWILTRKR</sequence>
<dbReference type="PANTHER" id="PTHR47926:SF384">
    <property type="entry name" value="DYW DOMAIN-CONTAINING PROTEIN"/>
    <property type="match status" value="1"/>
</dbReference>
<comment type="caution">
    <text evidence="1">The sequence shown here is derived from an EMBL/GenBank/DDBJ whole genome shotgun (WGS) entry which is preliminary data.</text>
</comment>
<keyword evidence="2" id="KW-1185">Reference proteome</keyword>
<evidence type="ECO:0000313" key="1">
    <source>
        <dbReference type="EMBL" id="DAD28230.1"/>
    </source>
</evidence>
<gene>
    <name evidence="1" type="ORF">HUJ06_029698</name>
</gene>
<evidence type="ECO:0000313" key="2">
    <source>
        <dbReference type="Proteomes" id="UP000607653"/>
    </source>
</evidence>
<dbReference type="InterPro" id="IPR046960">
    <property type="entry name" value="PPR_At4g14850-like_plant"/>
</dbReference>
<dbReference type="Pfam" id="PF20431">
    <property type="entry name" value="E_motif"/>
    <property type="match status" value="1"/>
</dbReference>
<protein>
    <recommendedName>
        <fullName evidence="3">Pentatricopeptide repeat-containing protein</fullName>
    </recommendedName>
</protein>
<name>A0A822Y6U3_NELNU</name>
<reference evidence="1 2" key="1">
    <citation type="journal article" date="2020" name="Mol. Biol. Evol.">
        <title>Distinct Expression and Methylation Patterns for Genes with Different Fates following a Single Whole-Genome Duplication in Flowering Plants.</title>
        <authorList>
            <person name="Shi T."/>
            <person name="Rahmani R.S."/>
            <person name="Gugger P.F."/>
            <person name="Wang M."/>
            <person name="Li H."/>
            <person name="Zhang Y."/>
            <person name="Li Z."/>
            <person name="Wang Q."/>
            <person name="Van de Peer Y."/>
            <person name="Marchal K."/>
            <person name="Chen J."/>
        </authorList>
    </citation>
    <scope>NUCLEOTIDE SEQUENCE [LARGE SCALE GENOMIC DNA]</scope>
    <source>
        <tissue evidence="1">Leaf</tissue>
    </source>
</reference>
<dbReference type="AlphaFoldDB" id="A0A822Y6U3"/>
<dbReference type="GO" id="GO:0003723">
    <property type="term" value="F:RNA binding"/>
    <property type="evidence" value="ECO:0007669"/>
    <property type="project" value="InterPro"/>
</dbReference>
<organism evidence="1 2">
    <name type="scientific">Nelumbo nucifera</name>
    <name type="common">Sacred lotus</name>
    <dbReference type="NCBI Taxonomy" id="4432"/>
    <lineage>
        <taxon>Eukaryota</taxon>
        <taxon>Viridiplantae</taxon>
        <taxon>Streptophyta</taxon>
        <taxon>Embryophyta</taxon>
        <taxon>Tracheophyta</taxon>
        <taxon>Spermatophyta</taxon>
        <taxon>Magnoliopsida</taxon>
        <taxon>Proteales</taxon>
        <taxon>Nelumbonaceae</taxon>
        <taxon>Nelumbo</taxon>
    </lineage>
</organism>
<dbReference type="GO" id="GO:0009451">
    <property type="term" value="P:RNA modification"/>
    <property type="evidence" value="ECO:0007669"/>
    <property type="project" value="InterPro"/>
</dbReference>
<dbReference type="InterPro" id="IPR046848">
    <property type="entry name" value="E_motif"/>
</dbReference>
<proteinExistence type="predicted"/>